<dbReference type="InterPro" id="IPR032104">
    <property type="entry name" value="Spaetzle"/>
</dbReference>
<dbReference type="Proteomes" id="UP001233999">
    <property type="component" value="Unassembled WGS sequence"/>
</dbReference>
<feature type="domain" description="Spaetzle" evidence="5">
    <location>
        <begin position="193"/>
        <end position="285"/>
    </location>
</feature>
<proteinExistence type="predicted"/>
<keyword evidence="1" id="KW-0732">Signal</keyword>
<evidence type="ECO:0000256" key="1">
    <source>
        <dbReference type="ARBA" id="ARBA00022729"/>
    </source>
</evidence>
<comment type="caution">
    <text evidence="6">The sequence shown here is derived from an EMBL/GenBank/DDBJ whole genome shotgun (WGS) entry which is preliminary data.</text>
</comment>
<reference evidence="6" key="2">
    <citation type="submission" date="2023-05" db="EMBL/GenBank/DDBJ databases">
        <authorList>
            <person name="Fouks B."/>
        </authorList>
    </citation>
    <scope>NUCLEOTIDE SEQUENCE</scope>
    <source>
        <strain evidence="6">Stay&amp;Tobe</strain>
        <tissue evidence="6">Testes</tissue>
    </source>
</reference>
<dbReference type="GO" id="GO:0005121">
    <property type="term" value="F:Toll binding"/>
    <property type="evidence" value="ECO:0007669"/>
    <property type="project" value="TreeGrafter"/>
</dbReference>
<evidence type="ECO:0000256" key="4">
    <source>
        <dbReference type="SAM" id="MobiDB-lite"/>
    </source>
</evidence>
<dbReference type="EMBL" id="JASPKZ010007815">
    <property type="protein sequence ID" value="KAJ9582244.1"/>
    <property type="molecule type" value="Genomic_DNA"/>
</dbReference>
<feature type="region of interest" description="Disordered" evidence="4">
    <location>
        <begin position="73"/>
        <end position="97"/>
    </location>
</feature>
<dbReference type="FunFam" id="2.10.90.10:FF:000056">
    <property type="entry name" value="Protein spaetzle"/>
    <property type="match status" value="1"/>
</dbReference>
<feature type="region of interest" description="Disordered" evidence="4">
    <location>
        <begin position="1"/>
        <end position="39"/>
    </location>
</feature>
<gene>
    <name evidence="6" type="ORF">L9F63_003373</name>
</gene>
<sequence>MLVNVPTNSQLHSSKPKEEYTSARSREDSRNNQNRSLASSNVNDLIRNISSDLPVPKVERNFFHHDEEVLLKTNSGVPNDKNQTFNPQGRIITPTPFSNASRYKAQNTTDIDTMHESKIIFPGPVDSDKSPIFKPDGPRPKCADLQSYCEDADHYPYDHVRNLLENGASLGPGFKDYVKVEIDTRIQPDEDIKLCPSAEHIVFPKVAQNKEDKWMFVVNQEPHLQGVRVEKCEKEDRCQFSENFPGSYVTSCQQKYIYRKMLALGENGQPINDSFKLPSCCSCVVTKKFSMGRMSTTDKMTPAPPRKRRR</sequence>
<dbReference type="Gene3D" id="2.10.90.10">
    <property type="entry name" value="Cystine-knot cytokines"/>
    <property type="match status" value="1"/>
</dbReference>
<accession>A0AAD7ZK64</accession>
<dbReference type="InterPro" id="IPR052444">
    <property type="entry name" value="Spz/Toll_ligand-like"/>
</dbReference>
<dbReference type="GO" id="GO:0008083">
    <property type="term" value="F:growth factor activity"/>
    <property type="evidence" value="ECO:0007669"/>
    <property type="project" value="TreeGrafter"/>
</dbReference>
<feature type="compositionally biased region" description="Basic and acidic residues" evidence="4">
    <location>
        <begin position="15"/>
        <end position="30"/>
    </location>
</feature>
<dbReference type="SUPFAM" id="SSF57501">
    <property type="entry name" value="Cystine-knot cytokines"/>
    <property type="match status" value="1"/>
</dbReference>
<dbReference type="InterPro" id="IPR029034">
    <property type="entry name" value="Cystine-knot_cytokine"/>
</dbReference>
<dbReference type="PANTHER" id="PTHR23199">
    <property type="entry name" value="NEUROTROPHIN 1-RELATED"/>
    <property type="match status" value="1"/>
</dbReference>
<evidence type="ECO:0000259" key="5">
    <source>
        <dbReference type="Pfam" id="PF16077"/>
    </source>
</evidence>
<feature type="compositionally biased region" description="Polar residues" evidence="4">
    <location>
        <begin position="1"/>
        <end position="13"/>
    </location>
</feature>
<evidence type="ECO:0000313" key="6">
    <source>
        <dbReference type="EMBL" id="KAJ9582244.1"/>
    </source>
</evidence>
<dbReference type="GO" id="GO:0005615">
    <property type="term" value="C:extracellular space"/>
    <property type="evidence" value="ECO:0007669"/>
    <property type="project" value="UniProtKB-ARBA"/>
</dbReference>
<keyword evidence="7" id="KW-1185">Reference proteome</keyword>
<name>A0AAD7ZK64_DIPPU</name>
<dbReference type="AlphaFoldDB" id="A0AAD7ZK64"/>
<evidence type="ECO:0000256" key="3">
    <source>
        <dbReference type="ARBA" id="ARBA00023180"/>
    </source>
</evidence>
<dbReference type="GO" id="GO:0021556">
    <property type="term" value="P:central nervous system formation"/>
    <property type="evidence" value="ECO:0007669"/>
    <property type="project" value="TreeGrafter"/>
</dbReference>
<dbReference type="Pfam" id="PF16077">
    <property type="entry name" value="Spaetzle"/>
    <property type="match status" value="1"/>
</dbReference>
<feature type="compositionally biased region" description="Polar residues" evidence="4">
    <location>
        <begin position="73"/>
        <end position="87"/>
    </location>
</feature>
<reference evidence="6" key="1">
    <citation type="journal article" date="2023" name="IScience">
        <title>Live-bearing cockroach genome reveals convergent evolutionary mechanisms linked to viviparity in insects and beyond.</title>
        <authorList>
            <person name="Fouks B."/>
            <person name="Harrison M.C."/>
            <person name="Mikhailova A.A."/>
            <person name="Marchal E."/>
            <person name="English S."/>
            <person name="Carruthers M."/>
            <person name="Jennings E.C."/>
            <person name="Chiamaka E.L."/>
            <person name="Frigard R.A."/>
            <person name="Pippel M."/>
            <person name="Attardo G.M."/>
            <person name="Benoit J.B."/>
            <person name="Bornberg-Bauer E."/>
            <person name="Tobe S.S."/>
        </authorList>
    </citation>
    <scope>NUCLEOTIDE SEQUENCE</scope>
    <source>
        <strain evidence="6">Stay&amp;Tobe</strain>
    </source>
</reference>
<keyword evidence="3" id="KW-0325">Glycoprotein</keyword>
<organism evidence="6 7">
    <name type="scientific">Diploptera punctata</name>
    <name type="common">Pacific beetle cockroach</name>
    <dbReference type="NCBI Taxonomy" id="6984"/>
    <lineage>
        <taxon>Eukaryota</taxon>
        <taxon>Metazoa</taxon>
        <taxon>Ecdysozoa</taxon>
        <taxon>Arthropoda</taxon>
        <taxon>Hexapoda</taxon>
        <taxon>Insecta</taxon>
        <taxon>Pterygota</taxon>
        <taxon>Neoptera</taxon>
        <taxon>Polyneoptera</taxon>
        <taxon>Dictyoptera</taxon>
        <taxon>Blattodea</taxon>
        <taxon>Blaberoidea</taxon>
        <taxon>Blaberidae</taxon>
        <taxon>Diplopterinae</taxon>
        <taxon>Diploptera</taxon>
    </lineage>
</organism>
<protein>
    <recommendedName>
        <fullName evidence="5">Spaetzle domain-containing protein</fullName>
    </recommendedName>
</protein>
<keyword evidence="2" id="KW-1015">Disulfide bond</keyword>
<dbReference type="PANTHER" id="PTHR23199:SF12">
    <property type="entry name" value="NEUROTROPHIN 1-RELATED"/>
    <property type="match status" value="1"/>
</dbReference>
<evidence type="ECO:0000313" key="7">
    <source>
        <dbReference type="Proteomes" id="UP001233999"/>
    </source>
</evidence>
<dbReference type="GO" id="GO:0045087">
    <property type="term" value="P:innate immune response"/>
    <property type="evidence" value="ECO:0007669"/>
    <property type="project" value="TreeGrafter"/>
</dbReference>
<evidence type="ECO:0000256" key="2">
    <source>
        <dbReference type="ARBA" id="ARBA00023157"/>
    </source>
</evidence>